<keyword evidence="2" id="KW-0560">Oxidoreductase</keyword>
<dbReference type="SUPFAM" id="SSF51905">
    <property type="entry name" value="FAD/NAD(P)-binding domain"/>
    <property type="match status" value="2"/>
</dbReference>
<dbReference type="InterPro" id="IPR036188">
    <property type="entry name" value="FAD/NAD-bd_sf"/>
</dbReference>
<sequence length="302" mass="31969">GGGPGGATAALYAARADLKTIVIDKSLGAGALGMTQKVDNYPGMPNATGPEIVRTIRRQAESFGAEFVQEQVIGVSLDGEVKEVYTGSGTFRGRAVILATGSMGRASFVPGEERLVGRGVSYCATCDAAFFRGRPVAVVGSGEEAVEEALYLSNFAGKVILVHAGRQPKASPHLLEDLEQNPKIERVPGRLLEVLGEQKVEGIRIAGPEGEQVIEVPGVFIFMQGNRPVTDYLMGTVPTNPDGTVIVDRETFETRVPMVFAIGDLLGGEVKQAVVAAAHGALAAVNAEKRLRGRRQARSDWK</sequence>
<dbReference type="GO" id="GO:0016491">
    <property type="term" value="F:oxidoreductase activity"/>
    <property type="evidence" value="ECO:0007669"/>
    <property type="project" value="UniProtKB-KW"/>
</dbReference>
<dbReference type="EMBL" id="PIUK01000494">
    <property type="protein sequence ID" value="MBY6278397.1"/>
    <property type="molecule type" value="Genomic_DNA"/>
</dbReference>
<dbReference type="AlphaFoldDB" id="A0A953I7S0"/>
<dbReference type="InterPro" id="IPR050097">
    <property type="entry name" value="Ferredoxin-NADP_redctase_2"/>
</dbReference>
<reference evidence="4" key="1">
    <citation type="submission" date="2017-11" db="EMBL/GenBank/DDBJ databases">
        <title>Three new genomes from thermophilic consortium.</title>
        <authorList>
            <person name="Quaggio R."/>
            <person name="Amgarten D."/>
            <person name="Setubal J.C."/>
        </authorList>
    </citation>
    <scope>NUCLEOTIDE SEQUENCE</scope>
    <source>
        <strain evidence="4">ZCTH01-B2</strain>
    </source>
</reference>
<dbReference type="RefSeq" id="WP_273381895.1">
    <property type="nucleotide sequence ID" value="NZ_PIUK01000494.1"/>
</dbReference>
<evidence type="ECO:0000313" key="4">
    <source>
        <dbReference type="EMBL" id="MBY6278397.1"/>
    </source>
</evidence>
<dbReference type="InterPro" id="IPR023753">
    <property type="entry name" value="FAD/NAD-binding_dom"/>
</dbReference>
<evidence type="ECO:0000256" key="2">
    <source>
        <dbReference type="ARBA" id="ARBA00023002"/>
    </source>
</evidence>
<dbReference type="PRINTS" id="PR00368">
    <property type="entry name" value="FADPNR"/>
</dbReference>
<evidence type="ECO:0000259" key="3">
    <source>
        <dbReference type="Pfam" id="PF07992"/>
    </source>
</evidence>
<feature type="non-terminal residue" evidence="4">
    <location>
        <position position="1"/>
    </location>
</feature>
<comment type="caution">
    <text evidence="4">The sequence shown here is derived from an EMBL/GenBank/DDBJ whole genome shotgun (WGS) entry which is preliminary data.</text>
</comment>
<gene>
    <name evidence="4" type="ORF">CWE10_20060</name>
</gene>
<organism evidence="4 5">
    <name type="scientific">Symbiobacterium thermophilum</name>
    <dbReference type="NCBI Taxonomy" id="2734"/>
    <lineage>
        <taxon>Bacteria</taxon>
        <taxon>Bacillati</taxon>
        <taxon>Bacillota</taxon>
        <taxon>Clostridia</taxon>
        <taxon>Eubacteriales</taxon>
        <taxon>Symbiobacteriaceae</taxon>
        <taxon>Symbiobacterium</taxon>
    </lineage>
</organism>
<dbReference type="Pfam" id="PF07992">
    <property type="entry name" value="Pyr_redox_2"/>
    <property type="match status" value="1"/>
</dbReference>
<protein>
    <submittedName>
        <fullName evidence="4">Thioredoxin reductase</fullName>
    </submittedName>
</protein>
<dbReference type="PRINTS" id="PR00469">
    <property type="entry name" value="PNDRDTASEII"/>
</dbReference>
<accession>A0A953I7S0</accession>
<dbReference type="PANTHER" id="PTHR48105">
    <property type="entry name" value="THIOREDOXIN REDUCTASE 1-RELATED-RELATED"/>
    <property type="match status" value="1"/>
</dbReference>
<keyword evidence="1" id="KW-0285">Flavoprotein</keyword>
<feature type="domain" description="FAD/NAD(P)-binding" evidence="3">
    <location>
        <begin position="1"/>
        <end position="280"/>
    </location>
</feature>
<name>A0A953I7S0_SYMTR</name>
<dbReference type="Proteomes" id="UP000732377">
    <property type="component" value="Unassembled WGS sequence"/>
</dbReference>
<evidence type="ECO:0000256" key="1">
    <source>
        <dbReference type="ARBA" id="ARBA00022630"/>
    </source>
</evidence>
<proteinExistence type="predicted"/>
<evidence type="ECO:0000313" key="5">
    <source>
        <dbReference type="Proteomes" id="UP000732377"/>
    </source>
</evidence>
<dbReference type="Gene3D" id="3.50.50.60">
    <property type="entry name" value="FAD/NAD(P)-binding domain"/>
    <property type="match status" value="2"/>
</dbReference>